<comment type="caution">
    <text evidence="1">Lacks conserved residue(s) required for the propagation of feature annotation.</text>
</comment>
<dbReference type="InterPro" id="IPR004850">
    <property type="entry name" value="NtA_dom"/>
</dbReference>
<evidence type="ECO:0000313" key="3">
    <source>
        <dbReference type="EMBL" id="GIY36134.1"/>
    </source>
</evidence>
<evidence type="ECO:0000256" key="1">
    <source>
        <dbReference type="PROSITE-ProRule" id="PRU00443"/>
    </source>
</evidence>
<feature type="domain" description="NtA" evidence="2">
    <location>
        <begin position="5"/>
        <end position="127"/>
    </location>
</feature>
<dbReference type="GO" id="GO:0043113">
    <property type="term" value="P:receptor clustering"/>
    <property type="evidence" value="ECO:0007669"/>
    <property type="project" value="InterPro"/>
</dbReference>
<dbReference type="GO" id="GO:0043236">
    <property type="term" value="F:laminin binding"/>
    <property type="evidence" value="ECO:0007669"/>
    <property type="project" value="InterPro"/>
</dbReference>
<protein>
    <submittedName>
        <fullName evidence="3">NtA domain-containing protein</fullName>
    </submittedName>
</protein>
<dbReference type="EMBL" id="BPLQ01008249">
    <property type="protein sequence ID" value="GIY36134.1"/>
    <property type="molecule type" value="Genomic_DNA"/>
</dbReference>
<proteinExistence type="predicted"/>
<dbReference type="AlphaFoldDB" id="A0AAV4SS62"/>
<accession>A0AAV4SS62</accession>
<dbReference type="SUPFAM" id="SSF50242">
    <property type="entry name" value="TIMP-like"/>
    <property type="match status" value="1"/>
</dbReference>
<reference evidence="3 4" key="1">
    <citation type="submission" date="2021-06" db="EMBL/GenBank/DDBJ databases">
        <title>Caerostris darwini draft genome.</title>
        <authorList>
            <person name="Kono N."/>
            <person name="Arakawa K."/>
        </authorList>
    </citation>
    <scope>NUCLEOTIDE SEQUENCE [LARGE SCALE GENOMIC DNA]</scope>
</reference>
<comment type="caution">
    <text evidence="3">The sequence shown here is derived from an EMBL/GenBank/DDBJ whole genome shotgun (WGS) entry which is preliminary data.</text>
</comment>
<keyword evidence="4" id="KW-1185">Reference proteome</keyword>
<dbReference type="PROSITE" id="PS51121">
    <property type="entry name" value="NTA"/>
    <property type="match status" value="1"/>
</dbReference>
<gene>
    <name evidence="3" type="primary">AVEN_125450_1</name>
    <name evidence="3" type="ORF">CDAR_479801</name>
</gene>
<dbReference type="Pfam" id="PF03146">
    <property type="entry name" value="NtA"/>
    <property type="match status" value="1"/>
</dbReference>
<evidence type="ECO:0000313" key="4">
    <source>
        <dbReference type="Proteomes" id="UP001054837"/>
    </source>
</evidence>
<dbReference type="Proteomes" id="UP001054837">
    <property type="component" value="Unassembled WGS sequence"/>
</dbReference>
<organism evidence="3 4">
    <name type="scientific">Caerostris darwini</name>
    <dbReference type="NCBI Taxonomy" id="1538125"/>
    <lineage>
        <taxon>Eukaryota</taxon>
        <taxon>Metazoa</taxon>
        <taxon>Ecdysozoa</taxon>
        <taxon>Arthropoda</taxon>
        <taxon>Chelicerata</taxon>
        <taxon>Arachnida</taxon>
        <taxon>Araneae</taxon>
        <taxon>Araneomorphae</taxon>
        <taxon>Entelegynae</taxon>
        <taxon>Araneoidea</taxon>
        <taxon>Araneidae</taxon>
        <taxon>Caerostris</taxon>
    </lineage>
</organism>
<dbReference type="GO" id="GO:0005886">
    <property type="term" value="C:plasma membrane"/>
    <property type="evidence" value="ECO:0007669"/>
    <property type="project" value="GOC"/>
</dbReference>
<sequence length="131" mass="14740">MAMACKETETLNEREERADVIFTGTVQKIYRKSPDHSFILDYNAVVLVKRVLKGDKKLQNNALVVAGLGSRLICHSVVKERDTRIFLVIETENGFLKLNSSVLRISIPNLDIMDAVIKGKKILCLKACDSY</sequence>
<dbReference type="Gene3D" id="2.40.50.120">
    <property type="match status" value="1"/>
</dbReference>
<dbReference type="InterPro" id="IPR008993">
    <property type="entry name" value="TIMP-like_OB-fold"/>
</dbReference>
<evidence type="ECO:0000259" key="2">
    <source>
        <dbReference type="PROSITE" id="PS51121"/>
    </source>
</evidence>
<name>A0AAV4SS62_9ARAC</name>